<dbReference type="PANTHER" id="PTHR47429">
    <property type="entry name" value="PROTEIN TWIN LOV 1"/>
    <property type="match status" value="1"/>
</dbReference>
<accession>A0A126WY88</accession>
<evidence type="ECO:0000256" key="2">
    <source>
        <dbReference type="ARBA" id="ARBA00022606"/>
    </source>
</evidence>
<keyword evidence="1" id="KW-0600">Photoreceptor protein</keyword>
<dbReference type="PROSITE" id="PS50112">
    <property type="entry name" value="PAS"/>
    <property type="match status" value="2"/>
</dbReference>
<reference evidence="8" key="1">
    <citation type="journal article" date="2016" name="Proc. Natl. Acad. Sci. U.S.A.">
        <title>Functional and topological diversity of LOV domain photoreceptors.</title>
        <authorList>
            <person name="Glantz S.T."/>
            <person name="Carpenter E.J."/>
            <person name="Melkonian M."/>
            <person name="Gardner K.H."/>
            <person name="Boyden E.S."/>
            <person name="Wong G.K."/>
            <person name="Chow B.Y."/>
        </authorList>
    </citation>
    <scope>NUCLEOTIDE SEQUENCE</scope>
    <source>
        <strain evidence="8">IRYH_2035366</strain>
    </source>
</reference>
<sequence>MALPPAVDEFLQQHLKAFDFAFTVSDPTKPDNPIVYASSRFYEVTGYGPEEVLGHNCRFLQGPGTSRQKVMEIRDALREQRSCQVCLLNFKKNGEPFWNQFYLSPILNEEGQLLHYVGIQTDVTDVVKAQQKAAPAAVPADDLQPLPGHSVSSFSAASNVPFEREESLEENPAIQRVAVLEEAESNEIQAVLRSEPCTQKSTHKLPCSLLQSLMGIQQSFVLSDPSLPDMPIVHASDKFLKISGYPREKVVGRNCRFLQGPDTDPNEVKRLRDALQHDPPLPVTVTLLNYKYDGTKFWNCLHVAPLRDADGKILFFIGIQLDVSQVDLIPEHLEIKEAVGTAASAPGPITLTHKLAHKGVTGAVRVAVRSLGGEQGLRRSLDYQGLPRTFTGSSSAASTCPISLQPSKCSIGSSDNTVST</sequence>
<dbReference type="GO" id="GO:0009881">
    <property type="term" value="F:photoreceptor activity"/>
    <property type="evidence" value="ECO:0007669"/>
    <property type="project" value="UniProtKB-KW"/>
</dbReference>
<dbReference type="Pfam" id="PF13426">
    <property type="entry name" value="PAS_9"/>
    <property type="match status" value="2"/>
</dbReference>
<evidence type="ECO:0000256" key="4">
    <source>
        <dbReference type="ARBA" id="ARBA00022643"/>
    </source>
</evidence>
<keyword evidence="2" id="KW-0716">Sensory transduction</keyword>
<keyword evidence="1" id="KW-0675">Receptor</keyword>
<dbReference type="GO" id="GO:0005634">
    <property type="term" value="C:nucleus"/>
    <property type="evidence" value="ECO:0007669"/>
    <property type="project" value="TreeGrafter"/>
</dbReference>
<dbReference type="PANTHER" id="PTHR47429:SF2">
    <property type="entry name" value="PROTEIN TWIN LOV 1"/>
    <property type="match status" value="1"/>
</dbReference>
<dbReference type="GO" id="GO:0009637">
    <property type="term" value="P:response to blue light"/>
    <property type="evidence" value="ECO:0007669"/>
    <property type="project" value="UniProtKB-ARBA"/>
</dbReference>
<dbReference type="SMART" id="SM00091">
    <property type="entry name" value="PAS"/>
    <property type="match status" value="2"/>
</dbReference>
<dbReference type="SMART" id="SM00086">
    <property type="entry name" value="PAC"/>
    <property type="match status" value="2"/>
</dbReference>
<evidence type="ECO:0000256" key="3">
    <source>
        <dbReference type="ARBA" id="ARBA00022630"/>
    </source>
</evidence>
<dbReference type="InterPro" id="IPR000014">
    <property type="entry name" value="PAS"/>
</dbReference>
<evidence type="ECO:0000313" key="8">
    <source>
        <dbReference type="EMBL" id="AML77437.1"/>
    </source>
</evidence>
<dbReference type="CDD" id="cd00130">
    <property type="entry name" value="PAS"/>
    <property type="match status" value="2"/>
</dbReference>
<dbReference type="SUPFAM" id="SSF55785">
    <property type="entry name" value="PYP-like sensor domain (PAS domain)"/>
    <property type="match status" value="2"/>
</dbReference>
<evidence type="ECO:0000259" key="7">
    <source>
        <dbReference type="PROSITE" id="PS50113"/>
    </source>
</evidence>
<feature type="domain" description="PAC" evidence="7">
    <location>
        <begin position="281"/>
        <end position="335"/>
    </location>
</feature>
<proteinExistence type="evidence at transcript level"/>
<feature type="domain" description="PAC" evidence="7">
    <location>
        <begin position="81"/>
        <end position="135"/>
    </location>
</feature>
<dbReference type="InterPro" id="IPR001610">
    <property type="entry name" value="PAC"/>
</dbReference>
<keyword evidence="4" id="KW-0288">FMN</keyword>
<evidence type="ECO:0000256" key="5">
    <source>
        <dbReference type="ARBA" id="ARBA00022991"/>
    </source>
</evidence>
<dbReference type="NCBIfam" id="TIGR00229">
    <property type="entry name" value="sensory_box"/>
    <property type="match status" value="2"/>
</dbReference>
<protein>
    <submittedName>
        <fullName evidence="8">Putative LOV domain-containing protein</fullName>
    </submittedName>
</protein>
<feature type="domain" description="PAS" evidence="6">
    <location>
        <begin position="7"/>
        <end position="56"/>
    </location>
</feature>
<organism evidence="8">
    <name type="scientific">Heterochlamydomonas inaequalis</name>
    <dbReference type="NCBI Taxonomy" id="179866"/>
    <lineage>
        <taxon>Eukaryota</taxon>
        <taxon>Viridiplantae</taxon>
        <taxon>Chlorophyta</taxon>
        <taxon>core chlorophytes</taxon>
        <taxon>Chlorophyceae</taxon>
        <taxon>CS clade</taxon>
        <taxon>Chlamydomonadales</taxon>
        <taxon>Chlamydomonadaceae</taxon>
        <taxon>Heterochlamydomonas</taxon>
    </lineage>
</organism>
<dbReference type="InterPro" id="IPR035965">
    <property type="entry name" value="PAS-like_dom_sf"/>
</dbReference>
<evidence type="ECO:0000259" key="6">
    <source>
        <dbReference type="PROSITE" id="PS50112"/>
    </source>
</evidence>
<feature type="domain" description="PAS" evidence="6">
    <location>
        <begin position="232"/>
        <end position="278"/>
    </location>
</feature>
<dbReference type="InterPro" id="IPR000700">
    <property type="entry name" value="PAS-assoc_C"/>
</dbReference>
<dbReference type="AlphaFoldDB" id="A0A126WY88"/>
<keyword evidence="3" id="KW-0285">Flavoprotein</keyword>
<name>A0A126WY88_9CHLO</name>
<dbReference type="PROSITE" id="PS50113">
    <property type="entry name" value="PAC"/>
    <property type="match status" value="2"/>
</dbReference>
<dbReference type="EMBL" id="KU699499">
    <property type="protein sequence ID" value="AML77437.1"/>
    <property type="molecule type" value="mRNA"/>
</dbReference>
<dbReference type="Gene3D" id="3.30.450.20">
    <property type="entry name" value="PAS domain"/>
    <property type="match status" value="2"/>
</dbReference>
<evidence type="ECO:0000256" key="1">
    <source>
        <dbReference type="ARBA" id="ARBA00022543"/>
    </source>
</evidence>
<keyword evidence="5" id="KW-0157">Chromophore</keyword>